<feature type="region of interest" description="Disordered" evidence="1">
    <location>
        <begin position="26"/>
        <end position="68"/>
    </location>
</feature>
<feature type="domain" description="Flavodoxin-like" evidence="3">
    <location>
        <begin position="104"/>
        <end position="243"/>
    </location>
</feature>
<keyword evidence="5" id="KW-1185">Reference proteome</keyword>
<dbReference type="PANTHER" id="PTHR39201">
    <property type="entry name" value="EXPORTED PROTEIN-RELATED"/>
    <property type="match status" value="1"/>
</dbReference>
<protein>
    <submittedName>
        <fullName evidence="4">Flavodoxin</fullName>
    </submittedName>
</protein>
<gene>
    <name evidence="4" type="ORF">L0P57_09095</name>
</gene>
<reference evidence="4 5" key="1">
    <citation type="submission" date="2022-01" db="EMBL/GenBank/DDBJ databases">
        <title>Collection of gut derived symbiotic bacterial strains cultured from healthy donors.</title>
        <authorList>
            <person name="Lin H."/>
            <person name="Kohout C."/>
            <person name="Waligurski E."/>
            <person name="Pamer E.G."/>
        </authorList>
    </citation>
    <scope>NUCLEOTIDE SEQUENCE [LARGE SCALE GENOMIC DNA]</scope>
    <source>
        <strain evidence="4 5">DFI.7.58</strain>
    </source>
</reference>
<evidence type="ECO:0000313" key="5">
    <source>
        <dbReference type="Proteomes" id="UP001298681"/>
    </source>
</evidence>
<evidence type="ECO:0000259" key="3">
    <source>
        <dbReference type="Pfam" id="PF12682"/>
    </source>
</evidence>
<feature type="signal peptide" evidence="2">
    <location>
        <begin position="1"/>
        <end position="19"/>
    </location>
</feature>
<dbReference type="EMBL" id="JAKNHQ010000011">
    <property type="protein sequence ID" value="MCG4611084.1"/>
    <property type="molecule type" value="Genomic_DNA"/>
</dbReference>
<name>A0ABS9MKU9_9FIRM</name>
<feature type="compositionally biased region" description="Low complexity" evidence="1">
    <location>
        <begin position="26"/>
        <end position="38"/>
    </location>
</feature>
<sequence length="248" mass="26633">MKKILSFFLVAAMILSLVACNTTGESAVSSSSPSSNSSLEGEQNAVESNLPEEPSSETSTEGSVSDGGESSHVLEAYFSWADNAILADDVDAVASPSVIPPGNVQQLAGWVQEETGGDLFSIRVTDPYPSDWDDCLARANQERGDDARPELVENVENLDQYDAVFLGYPNWWYGVPMALLTFLEQNDLSGKQVYLFCSHGTGGLSNSVNIITEAAPDASISDNIFDCYEEDASSSQNDIQSWVTGLGY</sequence>
<dbReference type="Pfam" id="PF12682">
    <property type="entry name" value="Flavodoxin_4"/>
    <property type="match status" value="1"/>
</dbReference>
<keyword evidence="2" id="KW-0732">Signal</keyword>
<accession>A0ABS9MKU9</accession>
<dbReference type="PANTHER" id="PTHR39201:SF1">
    <property type="entry name" value="FLAVODOXIN-LIKE DOMAIN-CONTAINING PROTEIN"/>
    <property type="match status" value="1"/>
</dbReference>
<dbReference type="Gene3D" id="3.40.50.360">
    <property type="match status" value="1"/>
</dbReference>
<dbReference type="InterPro" id="IPR008254">
    <property type="entry name" value="Flavodoxin/NO_synth"/>
</dbReference>
<feature type="compositionally biased region" description="Low complexity" evidence="1">
    <location>
        <begin position="46"/>
        <end position="68"/>
    </location>
</feature>
<dbReference type="Proteomes" id="UP001298681">
    <property type="component" value="Unassembled WGS sequence"/>
</dbReference>
<dbReference type="PROSITE" id="PS51257">
    <property type="entry name" value="PROKAR_LIPOPROTEIN"/>
    <property type="match status" value="1"/>
</dbReference>
<feature type="chain" id="PRO_5045680093" evidence="2">
    <location>
        <begin position="20"/>
        <end position="248"/>
    </location>
</feature>
<evidence type="ECO:0000313" key="4">
    <source>
        <dbReference type="EMBL" id="MCG4611084.1"/>
    </source>
</evidence>
<dbReference type="RefSeq" id="WP_237966864.1">
    <property type="nucleotide sequence ID" value="NZ_JAKNHQ010000011.1"/>
</dbReference>
<organism evidence="4 5">
    <name type="scientific">Anaeromassilibacillus senegalensis</name>
    <dbReference type="NCBI Taxonomy" id="1673717"/>
    <lineage>
        <taxon>Bacteria</taxon>
        <taxon>Bacillati</taxon>
        <taxon>Bacillota</taxon>
        <taxon>Clostridia</taxon>
        <taxon>Eubacteriales</taxon>
        <taxon>Acutalibacteraceae</taxon>
        <taxon>Anaeromassilibacillus</taxon>
    </lineage>
</organism>
<evidence type="ECO:0000256" key="2">
    <source>
        <dbReference type="SAM" id="SignalP"/>
    </source>
</evidence>
<dbReference type="SUPFAM" id="SSF52218">
    <property type="entry name" value="Flavoproteins"/>
    <property type="match status" value="1"/>
</dbReference>
<comment type="caution">
    <text evidence="4">The sequence shown here is derived from an EMBL/GenBank/DDBJ whole genome shotgun (WGS) entry which is preliminary data.</text>
</comment>
<dbReference type="InterPro" id="IPR029039">
    <property type="entry name" value="Flavoprotein-like_sf"/>
</dbReference>
<evidence type="ECO:0000256" key="1">
    <source>
        <dbReference type="SAM" id="MobiDB-lite"/>
    </source>
</evidence>
<proteinExistence type="predicted"/>